<evidence type="ECO:0000313" key="7">
    <source>
        <dbReference type="Proteomes" id="UP000515561"/>
    </source>
</evidence>
<comment type="similarity">
    <text evidence="2 5">Belongs to the glycosyl hydrolase 43 family.</text>
</comment>
<dbReference type="Proteomes" id="UP000515561">
    <property type="component" value="Chromosome"/>
</dbReference>
<dbReference type="EMBL" id="AP023367">
    <property type="protein sequence ID" value="BCJ95303.1"/>
    <property type="molecule type" value="Genomic_DNA"/>
</dbReference>
<keyword evidence="3 5" id="KW-0378">Hydrolase</keyword>
<evidence type="ECO:0000256" key="1">
    <source>
        <dbReference type="ARBA" id="ARBA00004834"/>
    </source>
</evidence>
<name>A0A6S6QVN0_9FIRM</name>
<evidence type="ECO:0000256" key="4">
    <source>
        <dbReference type="ARBA" id="ARBA00023295"/>
    </source>
</evidence>
<protein>
    <submittedName>
        <fullName evidence="6">Extracellular endo-alpha-(1-&gt;5)-L-arabinanase 2</fullName>
    </submittedName>
</protein>
<dbReference type="Pfam" id="PF16369">
    <property type="entry name" value="GH43_C"/>
    <property type="match status" value="1"/>
</dbReference>
<dbReference type="GO" id="GO:0005975">
    <property type="term" value="P:carbohydrate metabolic process"/>
    <property type="evidence" value="ECO:0007669"/>
    <property type="project" value="InterPro"/>
</dbReference>
<dbReference type="PROSITE" id="PS51257">
    <property type="entry name" value="PROKAR_LIPOPROTEIN"/>
    <property type="match status" value="1"/>
</dbReference>
<evidence type="ECO:0000256" key="2">
    <source>
        <dbReference type="ARBA" id="ARBA00009865"/>
    </source>
</evidence>
<proteinExistence type="inferred from homology"/>
<dbReference type="PANTHER" id="PTHR43301">
    <property type="entry name" value="ARABINAN ENDO-1,5-ALPHA-L-ARABINOSIDASE"/>
    <property type="match status" value="1"/>
</dbReference>
<dbReference type="KEGG" id="acel:acsn021_28720"/>
<evidence type="ECO:0000313" key="6">
    <source>
        <dbReference type="EMBL" id="BCJ95303.1"/>
    </source>
</evidence>
<keyword evidence="7" id="KW-1185">Reference proteome</keyword>
<dbReference type="SUPFAM" id="SSF75005">
    <property type="entry name" value="Arabinanase/levansucrase/invertase"/>
    <property type="match status" value="1"/>
</dbReference>
<dbReference type="PANTHER" id="PTHR43301:SF3">
    <property type="entry name" value="ARABINAN ENDO-1,5-ALPHA-L-ARABINOSIDASE A-RELATED"/>
    <property type="match status" value="1"/>
</dbReference>
<dbReference type="GO" id="GO:0004553">
    <property type="term" value="F:hydrolase activity, hydrolyzing O-glycosyl compounds"/>
    <property type="evidence" value="ECO:0007669"/>
    <property type="project" value="InterPro"/>
</dbReference>
<dbReference type="RefSeq" id="WP_243182298.1">
    <property type="nucleotide sequence ID" value="NZ_AP023367.1"/>
</dbReference>
<evidence type="ECO:0000256" key="3">
    <source>
        <dbReference type="ARBA" id="ARBA00022801"/>
    </source>
</evidence>
<reference evidence="6 7" key="1">
    <citation type="journal article" date="2016" name="Int. J. Syst. Evol. Microbiol.">
        <title>Descriptions of Anaerotaenia torta gen. nov., sp. nov. and Anaerocolumna cellulosilytica gen. nov., sp. nov. isolated from a methanogenic reactor of cattle waste.</title>
        <authorList>
            <person name="Uek A."/>
            <person name="Ohtaki Y."/>
            <person name="Kaku N."/>
            <person name="Ueki K."/>
        </authorList>
    </citation>
    <scope>NUCLEOTIDE SEQUENCE [LARGE SCALE GENOMIC DNA]</scope>
    <source>
        <strain evidence="6 7">SN021</strain>
    </source>
</reference>
<sequence length="533" mass="59006">MNKKLLIGMCMLCMGLTAGCADKGNGEIPVVKNKTLVEVEESKDKDNKGDGIVEDTEQYVKNNDKISIGENIKLTADNPVNYSFKNVSVHDPSVIKAEGTYYVFGSHLAGAKTKDFLDWTLIGSGVTANNPIISDARTEMKEAFEWAKTDTFWAPDVIQLADGRFYMYYCTCEGSSPLASLGIAVADKVEGPYKDLGIILKSGMGADMPSEDGDRYDAVRQPNVVDPCLYFDAEGRLWMMYGSYSGGIFVLEMNKATGFPLESGYGKKILGGNHVRIEGPYVQYSPETKYYYLFLSYGGLAADGGYNIRVARSKNPDGPYYDAAGKDMIDCKGATGTFFSDASIFKYGTKLMGNYRFDWIEGEESKIRTGYISPGHNSTFYEEESGKYFLIFHTRFEARGEAHEVRVHQMYMNEDGWPVVSPYRYVGETLGNYTDDEVVGIYKYINHSNTITPEVVRSELIELKSDSSISGAATGSWKLKEDGTAIEITLGEEVYKGVVNIQWDEPGKKNVMTFTALSKNGIAIWGSGIHAIE</sequence>
<dbReference type="Gene3D" id="2.40.128.10">
    <property type="match status" value="1"/>
</dbReference>
<dbReference type="Pfam" id="PF04616">
    <property type="entry name" value="Glyco_hydro_43"/>
    <property type="match status" value="1"/>
</dbReference>
<accession>A0A6S6QVN0</accession>
<dbReference type="InterPro" id="IPR006710">
    <property type="entry name" value="Glyco_hydro_43"/>
</dbReference>
<gene>
    <name evidence="6" type="primary">abn2</name>
    <name evidence="6" type="ORF">acsn021_28720</name>
</gene>
<dbReference type="Gene3D" id="2.115.10.20">
    <property type="entry name" value="Glycosyl hydrolase domain, family 43"/>
    <property type="match status" value="1"/>
</dbReference>
<dbReference type="InterPro" id="IPR032291">
    <property type="entry name" value="Abn2_C"/>
</dbReference>
<dbReference type="AlphaFoldDB" id="A0A6S6QVN0"/>
<dbReference type="CDD" id="cd18832">
    <property type="entry name" value="GH43_GsAbnA-like"/>
    <property type="match status" value="1"/>
</dbReference>
<organism evidence="6 7">
    <name type="scientific">Anaerocolumna cellulosilytica</name>
    <dbReference type="NCBI Taxonomy" id="433286"/>
    <lineage>
        <taxon>Bacteria</taxon>
        <taxon>Bacillati</taxon>
        <taxon>Bacillota</taxon>
        <taxon>Clostridia</taxon>
        <taxon>Lachnospirales</taxon>
        <taxon>Lachnospiraceae</taxon>
        <taxon>Anaerocolumna</taxon>
    </lineage>
</organism>
<evidence type="ECO:0000256" key="5">
    <source>
        <dbReference type="RuleBase" id="RU361187"/>
    </source>
</evidence>
<keyword evidence="4 5" id="KW-0326">Glycosidase</keyword>
<dbReference type="InterPro" id="IPR023296">
    <property type="entry name" value="Glyco_hydro_beta-prop_sf"/>
</dbReference>
<comment type="pathway">
    <text evidence="1">Glycan metabolism; L-arabinan degradation.</text>
</comment>
<dbReference type="InterPro" id="IPR050727">
    <property type="entry name" value="GH43_arabinanases"/>
</dbReference>